<protein>
    <submittedName>
        <fullName evidence="1">Uncharacterized protein</fullName>
    </submittedName>
</protein>
<reference evidence="1" key="1">
    <citation type="submission" date="2013-07" db="EMBL/GenBank/DDBJ databases">
        <title>The genome of an arbuscular mycorrhizal fungus provides insights into the evolution of the oldest plant symbiosis.</title>
        <authorList>
            <consortium name="DOE Joint Genome Institute"/>
            <person name="Tisserant E."/>
            <person name="Malbreil M."/>
            <person name="Kuo A."/>
            <person name="Kohler A."/>
            <person name="Symeonidi A."/>
            <person name="Balestrini R."/>
            <person name="Charron P."/>
            <person name="Duensing N."/>
            <person name="Frei-dit-Frey N."/>
            <person name="Gianinazzi-Pearson V."/>
            <person name="Gilbert B."/>
            <person name="Handa Y."/>
            <person name="Hijri M."/>
            <person name="Kaul R."/>
            <person name="Kawaguchi M."/>
            <person name="Krajinski F."/>
            <person name="Lammers P."/>
            <person name="Lapierre D."/>
            <person name="Masclaux F.G."/>
            <person name="Murat C."/>
            <person name="Morin E."/>
            <person name="Ndikumana S."/>
            <person name="Pagni M."/>
            <person name="Petitpierre D."/>
            <person name="Requena N."/>
            <person name="Rosikiewicz P."/>
            <person name="Riley R."/>
            <person name="Saito K."/>
            <person name="San Clemente H."/>
            <person name="Shapiro H."/>
            <person name="van Tuinen D."/>
            <person name="Becard G."/>
            <person name="Bonfante P."/>
            <person name="Paszkowski U."/>
            <person name="Shachar-Hill Y."/>
            <person name="Young J.P."/>
            <person name="Sanders I.R."/>
            <person name="Henrissat B."/>
            <person name="Rensing S.A."/>
            <person name="Grigoriev I.V."/>
            <person name="Corradi N."/>
            <person name="Roux C."/>
            <person name="Martin F."/>
        </authorList>
    </citation>
    <scope>NUCLEOTIDE SEQUENCE</scope>
    <source>
        <strain evidence="1">DAOM 197198</strain>
    </source>
</reference>
<name>U9SLE2_RHIID</name>
<dbReference type="HOGENOM" id="CLU_2224622_0_0_1"/>
<accession>U9SLE2</accession>
<evidence type="ECO:0000313" key="1">
    <source>
        <dbReference type="EMBL" id="ERZ95916.1"/>
    </source>
</evidence>
<gene>
    <name evidence="1" type="ORF">GLOINDRAFT_89795</name>
</gene>
<dbReference type="EMBL" id="KI300859">
    <property type="protein sequence ID" value="ERZ95916.1"/>
    <property type="molecule type" value="Genomic_DNA"/>
</dbReference>
<organism evidence="1">
    <name type="scientific">Rhizophagus irregularis (strain DAOM 181602 / DAOM 197198 / MUCL 43194)</name>
    <name type="common">Arbuscular mycorrhizal fungus</name>
    <name type="synonym">Glomus intraradices</name>
    <dbReference type="NCBI Taxonomy" id="747089"/>
    <lineage>
        <taxon>Eukaryota</taxon>
        <taxon>Fungi</taxon>
        <taxon>Fungi incertae sedis</taxon>
        <taxon>Mucoromycota</taxon>
        <taxon>Glomeromycotina</taxon>
        <taxon>Glomeromycetes</taxon>
        <taxon>Glomerales</taxon>
        <taxon>Glomeraceae</taxon>
        <taxon>Rhizophagus</taxon>
    </lineage>
</organism>
<dbReference type="AlphaFoldDB" id="U9SLE2"/>
<sequence length="106" mass="12469">MAVIRDKNSLKKSDLKVDRALQRHVRQSTFDLQIQYKIKIYDCANNIKHSYSTFYFHRLRTLLKDKLNALKTGISNANNKNRKSTVFIRVSYKDYVIIFGTPKDAK</sequence>
<proteinExistence type="predicted"/>